<dbReference type="Gene3D" id="2.60.40.10">
    <property type="entry name" value="Immunoglobulins"/>
    <property type="match status" value="1"/>
</dbReference>
<protein>
    <submittedName>
        <fullName evidence="2">Uncharacterized protein LOC114843676</fullName>
    </submittedName>
</protein>
<gene>
    <name evidence="2" type="primary">LOC114843676</name>
</gene>
<evidence type="ECO:0000313" key="1">
    <source>
        <dbReference type="Proteomes" id="UP000515150"/>
    </source>
</evidence>
<dbReference type="AlphaFoldDB" id="A0A6P7L028"/>
<dbReference type="OrthoDB" id="10012075at2759"/>
<dbReference type="KEGG" id="bspl:114843676"/>
<accession>A0A6P7L028</accession>
<evidence type="ECO:0000313" key="2">
    <source>
        <dbReference type="RefSeq" id="XP_028986308.1"/>
    </source>
</evidence>
<dbReference type="GeneID" id="114843676"/>
<sequence>MLLLWLLVLCGRINTGTSSDPKMKQTATMNCTFSAQGKSWSCSNGSNYKNNGGHKTLTINLSAEQNGTNVTCRVNLTADIKAEKSDPLTLTTTLTSDLQNCTRNETQPTSDCTAKHPNKPLNESNCAGKPSWSEASMMMLLETVQKPEVISAFLIGFLLATLVSTVVCCMKRKSHRKKLKRYRNLSDALEMTYDPADAGPGTSAAVNSDVDYSTIKFSAGRAKKLGETTETEYAEIKREETVQEEDEGGSQGEGAILVEGEVEAESGGMMEDEDAALCPDVEVAVSENEAQCGVNNVQSHFSD</sequence>
<proteinExistence type="predicted"/>
<reference evidence="2" key="1">
    <citation type="submission" date="2025-08" db="UniProtKB">
        <authorList>
            <consortium name="RefSeq"/>
        </authorList>
    </citation>
    <scope>IDENTIFICATION</scope>
</reference>
<keyword evidence="1" id="KW-1185">Reference proteome</keyword>
<dbReference type="RefSeq" id="XP_028986308.1">
    <property type="nucleotide sequence ID" value="XM_029130475.3"/>
</dbReference>
<dbReference type="InterPro" id="IPR013783">
    <property type="entry name" value="Ig-like_fold"/>
</dbReference>
<dbReference type="Proteomes" id="UP000515150">
    <property type="component" value="Chromosome 16"/>
</dbReference>
<organism evidence="1 2">
    <name type="scientific">Betta splendens</name>
    <name type="common">Siamese fighting fish</name>
    <dbReference type="NCBI Taxonomy" id="158456"/>
    <lineage>
        <taxon>Eukaryota</taxon>
        <taxon>Metazoa</taxon>
        <taxon>Chordata</taxon>
        <taxon>Craniata</taxon>
        <taxon>Vertebrata</taxon>
        <taxon>Euteleostomi</taxon>
        <taxon>Actinopterygii</taxon>
        <taxon>Neopterygii</taxon>
        <taxon>Teleostei</taxon>
        <taxon>Neoteleostei</taxon>
        <taxon>Acanthomorphata</taxon>
        <taxon>Anabantaria</taxon>
        <taxon>Anabantiformes</taxon>
        <taxon>Anabantoidei</taxon>
        <taxon>Osphronemidae</taxon>
        <taxon>Betta</taxon>
    </lineage>
</organism>
<name>A0A6P7L028_BETSP</name>